<comment type="caution">
    <text evidence="2">The sequence shown here is derived from an EMBL/GenBank/DDBJ whole genome shotgun (WGS) entry which is preliminary data.</text>
</comment>
<evidence type="ECO:0000313" key="3">
    <source>
        <dbReference type="Proteomes" id="UP001500683"/>
    </source>
</evidence>
<name>A0ABP7V0J5_9ACTN</name>
<evidence type="ECO:0000256" key="1">
    <source>
        <dbReference type="SAM" id="MobiDB-lite"/>
    </source>
</evidence>
<gene>
    <name evidence="2" type="ORF">GCM10022214_05830</name>
</gene>
<accession>A0ABP7V0J5</accession>
<protein>
    <submittedName>
        <fullName evidence="2">Uncharacterized protein</fullName>
    </submittedName>
</protein>
<reference evidence="3" key="1">
    <citation type="journal article" date="2019" name="Int. J. Syst. Evol. Microbiol.">
        <title>The Global Catalogue of Microorganisms (GCM) 10K type strain sequencing project: providing services to taxonomists for standard genome sequencing and annotation.</title>
        <authorList>
            <consortium name="The Broad Institute Genomics Platform"/>
            <consortium name="The Broad Institute Genome Sequencing Center for Infectious Disease"/>
            <person name="Wu L."/>
            <person name="Ma J."/>
        </authorList>
    </citation>
    <scope>NUCLEOTIDE SEQUENCE [LARGE SCALE GENOMIC DNA]</scope>
    <source>
        <strain evidence="3">JCM 16702</strain>
    </source>
</reference>
<keyword evidence="3" id="KW-1185">Reference proteome</keyword>
<feature type="region of interest" description="Disordered" evidence="1">
    <location>
        <begin position="31"/>
        <end position="52"/>
    </location>
</feature>
<evidence type="ECO:0000313" key="2">
    <source>
        <dbReference type="EMBL" id="GAA4056896.1"/>
    </source>
</evidence>
<dbReference type="EMBL" id="BAAAZG010000001">
    <property type="protein sequence ID" value="GAA4056896.1"/>
    <property type="molecule type" value="Genomic_DNA"/>
</dbReference>
<dbReference type="Proteomes" id="UP001500683">
    <property type="component" value="Unassembled WGS sequence"/>
</dbReference>
<feature type="compositionally biased region" description="Basic residues" evidence="1">
    <location>
        <begin position="36"/>
        <end position="50"/>
    </location>
</feature>
<proteinExistence type="predicted"/>
<organism evidence="2 3">
    <name type="scientific">Actinomadura miaoliensis</name>
    <dbReference type="NCBI Taxonomy" id="430685"/>
    <lineage>
        <taxon>Bacteria</taxon>
        <taxon>Bacillati</taxon>
        <taxon>Actinomycetota</taxon>
        <taxon>Actinomycetes</taxon>
        <taxon>Streptosporangiales</taxon>
        <taxon>Thermomonosporaceae</taxon>
        <taxon>Actinomadura</taxon>
    </lineage>
</organism>
<sequence>MSERPVAPHRFLGGHLPVHLRRAARLAVPHLARQGGRPRRHRDHSKHLGARRWLSDRRGESHIAPGYEPHIYYGSPQLAMLSLRHRLHQCSAAGRALQLKVRR</sequence>